<proteinExistence type="predicted"/>
<dbReference type="SUPFAM" id="SSF52047">
    <property type="entry name" value="RNI-like"/>
    <property type="match status" value="1"/>
</dbReference>
<feature type="non-terminal residue" evidence="1">
    <location>
        <position position="1"/>
    </location>
</feature>
<dbReference type="Proteomes" id="UP000663831">
    <property type="component" value="Unassembled WGS sequence"/>
</dbReference>
<gene>
    <name evidence="1" type="ORF">RDB_LOCUS109974</name>
</gene>
<evidence type="ECO:0000313" key="1">
    <source>
        <dbReference type="EMBL" id="CAE6492059.1"/>
    </source>
</evidence>
<dbReference type="InterPro" id="IPR032675">
    <property type="entry name" value="LRR_dom_sf"/>
</dbReference>
<name>A0A8H3CT24_9AGAM</name>
<dbReference type="Gene3D" id="3.80.10.10">
    <property type="entry name" value="Ribonuclease Inhibitor"/>
    <property type="match status" value="1"/>
</dbReference>
<organism evidence="1 2">
    <name type="scientific">Rhizoctonia solani</name>
    <dbReference type="NCBI Taxonomy" id="456999"/>
    <lineage>
        <taxon>Eukaryota</taxon>
        <taxon>Fungi</taxon>
        <taxon>Dikarya</taxon>
        <taxon>Basidiomycota</taxon>
        <taxon>Agaricomycotina</taxon>
        <taxon>Agaricomycetes</taxon>
        <taxon>Cantharellales</taxon>
        <taxon>Ceratobasidiaceae</taxon>
        <taxon>Rhizoctonia</taxon>
    </lineage>
</organism>
<evidence type="ECO:0000313" key="2">
    <source>
        <dbReference type="Proteomes" id="UP000663831"/>
    </source>
</evidence>
<dbReference type="AlphaFoldDB" id="A0A8H3CT24"/>
<dbReference type="EMBL" id="CAJMWV010004013">
    <property type="protein sequence ID" value="CAE6492059.1"/>
    <property type="molecule type" value="Genomic_DNA"/>
</dbReference>
<reference evidence="1" key="1">
    <citation type="submission" date="2021-01" db="EMBL/GenBank/DDBJ databases">
        <authorList>
            <person name="Kaushik A."/>
        </authorList>
    </citation>
    <scope>NUCLEOTIDE SEQUENCE</scope>
    <source>
        <strain evidence="1">AG3-1AP</strain>
    </source>
</reference>
<protein>
    <recommendedName>
        <fullName evidence="3">F-box domain-containing protein</fullName>
    </recommendedName>
</protein>
<evidence type="ECO:0008006" key="3">
    <source>
        <dbReference type="Google" id="ProtNLM"/>
    </source>
</evidence>
<accession>A0A8H3CT24</accession>
<comment type="caution">
    <text evidence="1">The sequence shown here is derived from an EMBL/GenBank/DDBJ whole genome shotgun (WGS) entry which is preliminary data.</text>
</comment>
<sequence length="504" mass="56570">MAQVFEVPEVLCLICEQVQWSELVQLLTVSRLFFDCAVPLVWSSLPGSAPTILMKLLPDGGRYLNTSLSSTLVASQIDNLNPLDIQALVRFNRYAPYVKQLVRYYQNKQSNVIWDRLLKLIDARPILPNLQVLKVSLGATIRDPVAYISAYLSPHIVEIAHVRDAYSFIEPQSLCNLVSCIAQKCPRIRSLRLTNAATHMYIVMKPAHTSELANSLSQLRNLRVFGLGRVVLDPKVLKALGALPYLESLTLNEAPGNWGPGEVPKPTGTSLSHNSFPALRHIGINARFRPEPAIRAWDVTALVGRLTSVSVRIDTPLTQVQANGFIRAVCHSSPFVTALCLDCTDSPSYVMLLSLDIIAHLAKLPLQRLWLSGKESYFTDTHRDKEQFVVSFPRMEYLRIKGYYFTLKDLGSFAKHMPRLQQLSVRFEIDTSCPTIGQPSLLALAPSSSQLYLHFRIFRSVEGRRYMAALPRGNSQDVEAIAAWLYALWPNGVICETDRRPDEK</sequence>